<feature type="compositionally biased region" description="Basic and acidic residues" evidence="1">
    <location>
        <begin position="702"/>
        <end position="712"/>
    </location>
</feature>
<dbReference type="KEGG" id="nnu:104590823"/>
<sequence>MDVLDPVFPGALLEQIDQHQNLVNNVFGPKCSSKCASISDISVSKLLEKPVHKVSPGFKDKKSLKQSGSCQEAPDDIHGLSRPFGLHASGVSTASSLADSANIDKPVTKITKKKNKKKRKSYKKLLADVVVETEPSECGHDIAVAPYHSSKEEMEDVKGYKIQTSNYTELDWEKSKNMSLSSAVTASSCASEHGDTFLKDASDCDSKLLSECSSSGSSDFPGNNMFSDVWNSDCVIDICERVSNGILQSAEDLNTMENKSISECNSSSVANLKKINSFECLSQFESSETRQQFNFSNVHAGTLNKECKHDKMTSHSDIINKRGHHPNLQTGKENSQLIWQKIHKNNRNACTHGIKRSNHVYVQKDVRLPEEILLLKHNPCPSDELLQPSVYSSAGHNGDTHRVKNFAQNAQGMYGGTHGNVLVGSSQCVAKQRIQGDLSQHVSLSWQADTLGNKESARLKEKMNQSFKNENANNSKKGPRGHKESRLRSKTVFCRKEALEVQGKLHHYNKSAASKRSIHNNQCYGINKLASMHPYPASAYVEVNVPCTMISGASERALLDGVHPCASVRIPGMGNVFVGTDPASSNREEANSACVENELSCEDGIKHDIISRVSLQKWIPVGRKDSGTLNIGPFSASEDLKVTQSVCQENANIHPEEYNISPYEPVSPLGPSKTCLASSHETTKLMATEDETPPIENLSKNMNEKHGEEGSKDCVTPNTKPKDSTPLYISEMAVEALNDAYRLQMASENFEFATGSPLAEFERLLYSATPVIASSFAPQHCDVCSMNQLSGSSLCKHQIPNIPLGAVWSWYEKPGNYGLEVKAEDSQKQKGSDSDTVLFHAHFVPFLSAIQLFGHLNLSTSSRGCSTAHLTSDISCSGQAQSNPSLSKMDTDLPCQEAVNPYSFCLEETIISKLLNPLDDSEDSYFSQSGGSDTSGSSEPADTNNIELIFEFFEYEQPQQRKSLYDKIMELIKAGTSNNKVFGDPSKLECMNLQDLHPASWYSVAWYPIYRIPAGNFRASFLTYHSLGHLVQRCSSKDSLDDKTFCVASPVLGLQSYNAQGECWFYPKKHVESSFKEFMPFNGSEILKERLRTLEKTAFLFARGCVFKDNVEVTNRQPDYEFFLSRKR</sequence>
<evidence type="ECO:0000313" key="3">
    <source>
        <dbReference type="RefSeq" id="XP_010247879.1"/>
    </source>
</evidence>
<dbReference type="InterPro" id="IPR008507">
    <property type="entry name" value="DUF789"/>
</dbReference>
<reference evidence="3 4" key="1">
    <citation type="submission" date="2025-04" db="UniProtKB">
        <authorList>
            <consortium name="RefSeq"/>
        </authorList>
    </citation>
    <scope>IDENTIFICATION</scope>
</reference>
<protein>
    <submittedName>
        <fullName evidence="3 4">Uncharacterized protein LOC104590823 isoform X1</fullName>
    </submittedName>
</protein>
<dbReference type="OrthoDB" id="1920576at2759"/>
<dbReference type="PANTHER" id="PTHR32010:SF23">
    <property type="entry name" value="IG-LIKE DOMAIN-CONTAINING PROTEIN"/>
    <property type="match status" value="1"/>
</dbReference>
<evidence type="ECO:0000313" key="2">
    <source>
        <dbReference type="Proteomes" id="UP000189703"/>
    </source>
</evidence>
<proteinExistence type="predicted"/>
<feature type="region of interest" description="Disordered" evidence="1">
    <location>
        <begin position="694"/>
        <end position="723"/>
    </location>
</feature>
<dbReference type="RefSeq" id="XP_010247880.1">
    <property type="nucleotide sequence ID" value="XM_010249578.2"/>
</dbReference>
<organism evidence="2 3">
    <name type="scientific">Nelumbo nucifera</name>
    <name type="common">Sacred lotus</name>
    <dbReference type="NCBI Taxonomy" id="4432"/>
    <lineage>
        <taxon>Eukaryota</taxon>
        <taxon>Viridiplantae</taxon>
        <taxon>Streptophyta</taxon>
        <taxon>Embryophyta</taxon>
        <taxon>Tracheophyta</taxon>
        <taxon>Spermatophyta</taxon>
        <taxon>Magnoliopsida</taxon>
        <taxon>Proteales</taxon>
        <taxon>Nelumbonaceae</taxon>
        <taxon>Nelumbo</taxon>
    </lineage>
</organism>
<gene>
    <name evidence="3 4" type="primary">LOC104590823</name>
</gene>
<evidence type="ECO:0000256" key="1">
    <source>
        <dbReference type="SAM" id="MobiDB-lite"/>
    </source>
</evidence>
<dbReference type="GeneID" id="104590823"/>
<dbReference type="eggNOG" id="ENOG502QRCT">
    <property type="taxonomic scope" value="Eukaryota"/>
</dbReference>
<feature type="compositionally biased region" description="Polar residues" evidence="1">
    <location>
        <begin position="464"/>
        <end position="476"/>
    </location>
</feature>
<feature type="region of interest" description="Disordered" evidence="1">
    <location>
        <begin position="464"/>
        <end position="487"/>
    </location>
</feature>
<dbReference type="RefSeq" id="XP_010247879.1">
    <property type="nucleotide sequence ID" value="XM_010249577.2"/>
</dbReference>
<keyword evidence="2" id="KW-1185">Reference proteome</keyword>
<dbReference type="Pfam" id="PF05623">
    <property type="entry name" value="DUF789"/>
    <property type="match status" value="1"/>
</dbReference>
<name>A0A1U7Z3V8_NELNU</name>
<dbReference type="PANTHER" id="PTHR32010">
    <property type="entry name" value="PHOTOSYSTEM II STABILITY/ASSEMBLY FACTOR HCF136, CHLOROPLASTIC"/>
    <property type="match status" value="1"/>
</dbReference>
<accession>A0A1U7Z3V8</accession>
<evidence type="ECO:0000313" key="4">
    <source>
        <dbReference type="RefSeq" id="XP_010247880.1"/>
    </source>
</evidence>
<dbReference type="AlphaFoldDB" id="A0A1U7Z3V8"/>
<dbReference type="Proteomes" id="UP000189703">
    <property type="component" value="Unplaced"/>
</dbReference>
<dbReference type="OMA" id="NGHSIWQ"/>